<dbReference type="EMBL" id="PZQS01000012">
    <property type="protein sequence ID" value="PVD21379.1"/>
    <property type="molecule type" value="Genomic_DNA"/>
</dbReference>
<dbReference type="PANTHER" id="PTHR43404">
    <property type="entry name" value="LIPOPOLYSACCHARIDE CHOLINEPHOSPHOTRANSFERASE LICD"/>
    <property type="match status" value="1"/>
</dbReference>
<dbReference type="PANTHER" id="PTHR43404:SF2">
    <property type="entry name" value="LIPOPOLYSACCHARIDE CHOLINEPHOSPHOTRANSFERASE LICD"/>
    <property type="match status" value="1"/>
</dbReference>
<evidence type="ECO:0000313" key="2">
    <source>
        <dbReference type="EMBL" id="PVD21379.1"/>
    </source>
</evidence>
<accession>A0A2T7NJN7</accession>
<dbReference type="InterPro" id="IPR007074">
    <property type="entry name" value="LicD/FKTN/FKRP_NTP_transf"/>
</dbReference>
<comment type="caution">
    <text evidence="2">The sequence shown here is derived from an EMBL/GenBank/DDBJ whole genome shotgun (WGS) entry which is preliminary data.</text>
</comment>
<dbReference type="AlphaFoldDB" id="A0A2T7NJN7"/>
<dbReference type="Proteomes" id="UP000245119">
    <property type="component" value="Linkage Group LG12"/>
</dbReference>
<gene>
    <name evidence="2" type="ORF">C0Q70_19552</name>
</gene>
<protein>
    <recommendedName>
        <fullName evidence="1">LicD/FKTN/FKRP nucleotidyltransferase domain-containing protein</fullName>
    </recommendedName>
</protein>
<reference evidence="2 3" key="1">
    <citation type="submission" date="2018-04" db="EMBL/GenBank/DDBJ databases">
        <title>The genome of golden apple snail Pomacea canaliculata provides insight into stress tolerance and invasive adaptation.</title>
        <authorList>
            <person name="Liu C."/>
            <person name="Liu B."/>
            <person name="Ren Y."/>
            <person name="Zhang Y."/>
            <person name="Wang H."/>
            <person name="Li S."/>
            <person name="Jiang F."/>
            <person name="Yin L."/>
            <person name="Zhang G."/>
            <person name="Qian W."/>
            <person name="Fan W."/>
        </authorList>
    </citation>
    <scope>NUCLEOTIDE SEQUENCE [LARGE SCALE GENOMIC DNA]</scope>
    <source>
        <strain evidence="2">SZHN2017</strain>
        <tissue evidence="2">Muscle</tissue>
    </source>
</reference>
<dbReference type="InterPro" id="IPR052942">
    <property type="entry name" value="LPS_cholinephosphotransferase"/>
</dbReference>
<dbReference type="Pfam" id="PF04991">
    <property type="entry name" value="LicD"/>
    <property type="match status" value="1"/>
</dbReference>
<keyword evidence="3" id="KW-1185">Reference proteome</keyword>
<evidence type="ECO:0000259" key="1">
    <source>
        <dbReference type="Pfam" id="PF04991"/>
    </source>
</evidence>
<sequence>MTVFDKARLLCTWRVFDNAVRAANLSYFLVEGSLLGAYRHRGMIPWDDDIDVAMDVRELNKIRQVLACIPGYSSAFRTTCTGNSSLATPPAFPASVLKTSPSQLPVTVITKVVTSELSTPTTPATLSIYPFIDIFLYTSDDIHLASDQIRYVNPGCEEYFSLSFDNDVL</sequence>
<dbReference type="GO" id="GO:0009100">
    <property type="term" value="P:glycoprotein metabolic process"/>
    <property type="evidence" value="ECO:0007669"/>
    <property type="project" value="UniProtKB-ARBA"/>
</dbReference>
<feature type="domain" description="LicD/FKTN/FKRP nucleotidyltransferase" evidence="1">
    <location>
        <begin position="21"/>
        <end position="67"/>
    </location>
</feature>
<dbReference type="OrthoDB" id="419198at2759"/>
<name>A0A2T7NJN7_POMCA</name>
<evidence type="ECO:0000313" key="3">
    <source>
        <dbReference type="Proteomes" id="UP000245119"/>
    </source>
</evidence>
<proteinExistence type="predicted"/>
<organism evidence="2 3">
    <name type="scientific">Pomacea canaliculata</name>
    <name type="common">Golden apple snail</name>
    <dbReference type="NCBI Taxonomy" id="400727"/>
    <lineage>
        <taxon>Eukaryota</taxon>
        <taxon>Metazoa</taxon>
        <taxon>Spiralia</taxon>
        <taxon>Lophotrochozoa</taxon>
        <taxon>Mollusca</taxon>
        <taxon>Gastropoda</taxon>
        <taxon>Caenogastropoda</taxon>
        <taxon>Architaenioglossa</taxon>
        <taxon>Ampullarioidea</taxon>
        <taxon>Ampullariidae</taxon>
        <taxon>Pomacea</taxon>
    </lineage>
</organism>